<protein>
    <recommendedName>
        <fullName evidence="3">DNA-binding protein</fullName>
    </recommendedName>
</protein>
<evidence type="ECO:0000313" key="1">
    <source>
        <dbReference type="EMBL" id="USQ81297.1"/>
    </source>
</evidence>
<dbReference type="EMBL" id="CP099489">
    <property type="protein sequence ID" value="USQ81297.1"/>
    <property type="molecule type" value="Genomic_DNA"/>
</dbReference>
<organism evidence="1 2">
    <name type="scientific">Ornithinimicrobium faecis</name>
    <dbReference type="NCBI Taxonomy" id="2934158"/>
    <lineage>
        <taxon>Bacteria</taxon>
        <taxon>Bacillati</taxon>
        <taxon>Actinomycetota</taxon>
        <taxon>Actinomycetes</taxon>
        <taxon>Micrococcales</taxon>
        <taxon>Ornithinimicrobiaceae</taxon>
        <taxon>Ornithinimicrobium</taxon>
    </lineage>
</organism>
<dbReference type="Proteomes" id="UP001056455">
    <property type="component" value="Chromosome"/>
</dbReference>
<evidence type="ECO:0008006" key="3">
    <source>
        <dbReference type="Google" id="ProtNLM"/>
    </source>
</evidence>
<evidence type="ECO:0000313" key="2">
    <source>
        <dbReference type="Proteomes" id="UP001056455"/>
    </source>
</evidence>
<name>A0ABY4YYV0_9MICO</name>
<proteinExistence type="predicted"/>
<gene>
    <name evidence="1" type="ORF">NF556_06530</name>
</gene>
<accession>A0ABY4YYV0</accession>
<sequence>MDHTSGRHVPDAQEVARQTLVGAGARNLPTMPWQHPKEPADDVLLLRFALWRANQQVGSASAHELAAALTLIDAARASVDTLETALLFTARAEGWTWPQVAEALGVRTPQAAQQRYQRVSQRPEGLTR</sequence>
<keyword evidence="2" id="KW-1185">Reference proteome</keyword>
<reference evidence="1" key="1">
    <citation type="submission" date="2022-06" db="EMBL/GenBank/DDBJ databases">
        <title>Ornithinimicrobium HY1793.</title>
        <authorList>
            <person name="Huang Y."/>
        </authorList>
    </citation>
    <scope>NUCLEOTIDE SEQUENCE</scope>
    <source>
        <strain evidence="1">HY1793</strain>
    </source>
</reference>
<dbReference type="RefSeq" id="WP_252594688.1">
    <property type="nucleotide sequence ID" value="NZ_CP099489.1"/>
</dbReference>